<protein>
    <recommendedName>
        <fullName evidence="3">F-box domain-containing protein</fullName>
    </recommendedName>
</protein>
<gene>
    <name evidence="1" type="ORF">H0H81_007302</name>
</gene>
<evidence type="ECO:0008006" key="3">
    <source>
        <dbReference type="Google" id="ProtNLM"/>
    </source>
</evidence>
<reference evidence="1" key="2">
    <citation type="submission" date="2021-10" db="EMBL/GenBank/DDBJ databases">
        <title>Phylogenomics reveals ancestral predisposition of the termite-cultivated fungus Termitomyces towards a domesticated lifestyle.</title>
        <authorList>
            <person name="Auxier B."/>
            <person name="Grum-Grzhimaylo A."/>
            <person name="Cardenas M.E."/>
            <person name="Lodge J.D."/>
            <person name="Laessoe T."/>
            <person name="Pedersen O."/>
            <person name="Smith M.E."/>
            <person name="Kuyper T.W."/>
            <person name="Franco-Molano E.A."/>
            <person name="Baroni T.J."/>
            <person name="Aanen D.K."/>
        </authorList>
    </citation>
    <scope>NUCLEOTIDE SEQUENCE</scope>
    <source>
        <strain evidence="1">D49</strain>
    </source>
</reference>
<dbReference type="EMBL" id="JABCKI010005908">
    <property type="protein sequence ID" value="KAG5636645.1"/>
    <property type="molecule type" value="Genomic_DNA"/>
</dbReference>
<dbReference type="Gene3D" id="1.20.1280.50">
    <property type="match status" value="1"/>
</dbReference>
<dbReference type="AlphaFoldDB" id="A0A9P7K576"/>
<evidence type="ECO:0000313" key="1">
    <source>
        <dbReference type="EMBL" id="KAG5636645.1"/>
    </source>
</evidence>
<proteinExistence type="predicted"/>
<comment type="caution">
    <text evidence="1">The sequence shown here is derived from an EMBL/GenBank/DDBJ whole genome shotgun (WGS) entry which is preliminary data.</text>
</comment>
<keyword evidence="2" id="KW-1185">Reference proteome</keyword>
<name>A0A9P7K576_9AGAR</name>
<sequence>MFASSKRQLRLVKSASSLNNVLKTNNIPSDLEKTQLESLLSDAQTELATFKDSHATHKIPDFLGQLIFACKSALSTFRRLPPEVLLVIFSFTLPDMSQVRLLEHPREVMRVNSSPRILAQVSSRWRHIVTPYQPLWSHIFIQFGAPGSVPPSLVTLQLQLERSGSHPLDIYFRDDYDWSSDGAKKLIRLLISHSHRWRDICFFMKYDSLHLMEQVKGRTPILQTMHLGPLGGNRHGVIRAFEESPNLHQVIYTHESGDLCLPWSQLTHLRIPHIDFDILRQMANLLELDCKVIQGPVQDVYLPHLTRLRFSPERSRIERIRAPKLESLDVYGSAEPVFRLYGLERTDRAHLVDLDMLTLFIGRSGCVLLSLSVTELSLEHAAVESLGNFVASIPSLLRLELHRCEVNWDMLTDVIAPENAPCRLPGVRHVVFTLREYPEEPPYDSMPSLAIKELPELPYCVPYLLESLAGLPRDGAPSLVSAGLFNAKICAEDEWRISRLVQHGVKIFRDNSRRRRLVGASSPRRKIV</sequence>
<reference evidence="1" key="1">
    <citation type="submission" date="2021-02" db="EMBL/GenBank/DDBJ databases">
        <authorList>
            <person name="Nieuwenhuis M."/>
            <person name="Van De Peppel L.J.J."/>
        </authorList>
    </citation>
    <scope>NUCLEOTIDE SEQUENCE</scope>
    <source>
        <strain evidence="1">D49</strain>
    </source>
</reference>
<organism evidence="1 2">
    <name type="scientific">Sphagnurus paluster</name>
    <dbReference type="NCBI Taxonomy" id="117069"/>
    <lineage>
        <taxon>Eukaryota</taxon>
        <taxon>Fungi</taxon>
        <taxon>Dikarya</taxon>
        <taxon>Basidiomycota</taxon>
        <taxon>Agaricomycotina</taxon>
        <taxon>Agaricomycetes</taxon>
        <taxon>Agaricomycetidae</taxon>
        <taxon>Agaricales</taxon>
        <taxon>Tricholomatineae</taxon>
        <taxon>Lyophyllaceae</taxon>
        <taxon>Sphagnurus</taxon>
    </lineage>
</organism>
<dbReference type="OrthoDB" id="3365698at2759"/>
<accession>A0A9P7K576</accession>
<evidence type="ECO:0000313" key="2">
    <source>
        <dbReference type="Proteomes" id="UP000717328"/>
    </source>
</evidence>
<dbReference type="Proteomes" id="UP000717328">
    <property type="component" value="Unassembled WGS sequence"/>
</dbReference>